<accession>A0A084G572</accession>
<feature type="region of interest" description="Disordered" evidence="4">
    <location>
        <begin position="472"/>
        <end position="508"/>
    </location>
</feature>
<feature type="region of interest" description="Disordered" evidence="4">
    <location>
        <begin position="1"/>
        <end position="54"/>
    </location>
</feature>
<dbReference type="RefSeq" id="XP_016642283.1">
    <property type="nucleotide sequence ID" value="XM_016787968.1"/>
</dbReference>
<evidence type="ECO:0000313" key="6">
    <source>
        <dbReference type="EMBL" id="KEZ42484.1"/>
    </source>
</evidence>
<dbReference type="PANTHER" id="PTHR47840:SF1">
    <property type="entry name" value="ZN(II)2CYS6 TRANSCRIPTION FACTOR (EUROFUNG)"/>
    <property type="match status" value="1"/>
</dbReference>
<protein>
    <recommendedName>
        <fullName evidence="5">Xylanolytic transcriptional activator regulatory domain-containing protein</fullName>
    </recommendedName>
</protein>
<dbReference type="AlphaFoldDB" id="A0A084G572"/>
<evidence type="ECO:0000313" key="7">
    <source>
        <dbReference type="Proteomes" id="UP000028545"/>
    </source>
</evidence>
<dbReference type="InterPro" id="IPR007219">
    <property type="entry name" value="XnlR_reg_dom"/>
</dbReference>
<feature type="domain" description="Xylanolytic transcriptional activator regulatory" evidence="5">
    <location>
        <begin position="176"/>
        <end position="241"/>
    </location>
</feature>
<evidence type="ECO:0000256" key="3">
    <source>
        <dbReference type="ARBA" id="ARBA00023242"/>
    </source>
</evidence>
<dbReference type="PANTHER" id="PTHR47840">
    <property type="entry name" value="ZN(II)2CYS6 TRANSCRIPTION FACTOR (EUROFUNG)-RELATED"/>
    <property type="match status" value="1"/>
</dbReference>
<evidence type="ECO:0000256" key="2">
    <source>
        <dbReference type="ARBA" id="ARBA00023163"/>
    </source>
</evidence>
<dbReference type="EMBL" id="JOWA01000099">
    <property type="protein sequence ID" value="KEZ42484.1"/>
    <property type="molecule type" value="Genomic_DNA"/>
</dbReference>
<evidence type="ECO:0000256" key="4">
    <source>
        <dbReference type="SAM" id="MobiDB-lite"/>
    </source>
</evidence>
<evidence type="ECO:0000256" key="1">
    <source>
        <dbReference type="ARBA" id="ARBA00023015"/>
    </source>
</evidence>
<proteinExistence type="predicted"/>
<dbReference type="GO" id="GO:0008270">
    <property type="term" value="F:zinc ion binding"/>
    <property type="evidence" value="ECO:0007669"/>
    <property type="project" value="InterPro"/>
</dbReference>
<dbReference type="OMA" id="WVISNDE"/>
<feature type="compositionally biased region" description="Polar residues" evidence="4">
    <location>
        <begin position="1"/>
        <end position="14"/>
    </location>
</feature>
<comment type="caution">
    <text evidence="6">The sequence shown here is derived from an EMBL/GenBank/DDBJ whole genome shotgun (WGS) entry which is preliminary data.</text>
</comment>
<dbReference type="OrthoDB" id="5392779at2759"/>
<sequence>MRISELSTDVQTSLLPAPSREDGRSGGLSQIQTPSTSTTTQHEPTTSPLINNEDASPRAVCERLRRTLPDFDALLTTFRIKGFWWNSFRQKTRAISRSPVEDLISFATKNYTSQKPAEIGLLVVAYARCLNNGGDLYALVERLVISNFAYFATVEGMECLVLLAKSYTDIGQPRRAWLTWRRGLTVAQLLGYYYENNDETIQRVWWSIYHGDRFTSLLLGLPHGFSDTYYEALLGGSAENSMPAEHYFTLRCAMLAGKIIQRNIVPREKSFAQSLMIDEEMEEIASSLPEEWWRIPSTLPQSPSELDSLRERILQQFYYFHVRSYLHLPFIASSGPSSNKSAVSQGIAMTSARAMLERFLLLRTEIAPGAPLFECKTSDFVGLTAAVILALCLFGNGALTDPLRYDSDWNLISATNASFKREVQSSGCNMAAQCCQTLKALLHSQYPQSDGCQLKDIFIPYFGRITRRADGPTNTPAVDESRSHNISLGPVLQTTPNQTSIEPTEESTAGLRSTAASFEYAGYDVPNILSAASLNFNEAVENDMVGSWSDFFLDLNQDWDMFTSYDY</sequence>
<dbReference type="GeneID" id="27724766"/>
<organism evidence="6 7">
    <name type="scientific">Pseudallescheria apiosperma</name>
    <name type="common">Scedosporium apiospermum</name>
    <dbReference type="NCBI Taxonomy" id="563466"/>
    <lineage>
        <taxon>Eukaryota</taxon>
        <taxon>Fungi</taxon>
        <taxon>Dikarya</taxon>
        <taxon>Ascomycota</taxon>
        <taxon>Pezizomycotina</taxon>
        <taxon>Sordariomycetes</taxon>
        <taxon>Hypocreomycetidae</taxon>
        <taxon>Microascales</taxon>
        <taxon>Microascaceae</taxon>
        <taxon>Scedosporium</taxon>
    </lineage>
</organism>
<keyword evidence="7" id="KW-1185">Reference proteome</keyword>
<keyword evidence="1" id="KW-0805">Transcription regulation</keyword>
<feature type="compositionally biased region" description="Polar residues" evidence="4">
    <location>
        <begin position="492"/>
        <end position="508"/>
    </location>
</feature>
<evidence type="ECO:0000259" key="5">
    <source>
        <dbReference type="SMART" id="SM00906"/>
    </source>
</evidence>
<dbReference type="GO" id="GO:0006351">
    <property type="term" value="P:DNA-templated transcription"/>
    <property type="evidence" value="ECO:0007669"/>
    <property type="project" value="InterPro"/>
</dbReference>
<dbReference type="HOGENOM" id="CLU_004804_2_0_1"/>
<dbReference type="GO" id="GO:0003677">
    <property type="term" value="F:DNA binding"/>
    <property type="evidence" value="ECO:0007669"/>
    <property type="project" value="InterPro"/>
</dbReference>
<feature type="compositionally biased region" description="Low complexity" evidence="4">
    <location>
        <begin position="29"/>
        <end position="48"/>
    </location>
</feature>
<dbReference type="SMART" id="SM00906">
    <property type="entry name" value="Fungal_trans"/>
    <property type="match status" value="1"/>
</dbReference>
<gene>
    <name evidence="6" type="ORF">SAPIO_CDS5694</name>
</gene>
<keyword evidence="3" id="KW-0539">Nucleus</keyword>
<dbReference type="Proteomes" id="UP000028545">
    <property type="component" value="Unassembled WGS sequence"/>
</dbReference>
<reference evidence="6 7" key="1">
    <citation type="journal article" date="2014" name="Genome Announc.">
        <title>Draft genome sequence of the pathogenic fungus Scedosporium apiospermum.</title>
        <authorList>
            <person name="Vandeputte P."/>
            <person name="Ghamrawi S."/>
            <person name="Rechenmann M."/>
            <person name="Iltis A."/>
            <person name="Giraud S."/>
            <person name="Fleury M."/>
            <person name="Thornton C."/>
            <person name="Delhaes L."/>
            <person name="Meyer W."/>
            <person name="Papon N."/>
            <person name="Bouchara J.P."/>
        </authorList>
    </citation>
    <scope>NUCLEOTIDE SEQUENCE [LARGE SCALE GENOMIC DNA]</scope>
    <source>
        <strain evidence="6 7">IHEM 14462</strain>
    </source>
</reference>
<dbReference type="KEGG" id="sapo:SAPIO_CDS5694"/>
<dbReference type="VEuPathDB" id="FungiDB:SAPIO_CDS5694"/>
<dbReference type="CDD" id="cd12148">
    <property type="entry name" value="fungal_TF_MHR"/>
    <property type="match status" value="1"/>
</dbReference>
<keyword evidence="2" id="KW-0804">Transcription</keyword>
<name>A0A084G572_PSEDA</name>